<dbReference type="InterPro" id="IPR011059">
    <property type="entry name" value="Metal-dep_hydrolase_composite"/>
</dbReference>
<evidence type="ECO:0000259" key="5">
    <source>
        <dbReference type="Pfam" id="PF01979"/>
    </source>
</evidence>
<dbReference type="PANTHER" id="PTHR11647">
    <property type="entry name" value="HYDRANTOINASE/DIHYDROPYRIMIDINASE FAMILY MEMBER"/>
    <property type="match status" value="1"/>
</dbReference>
<keyword evidence="7" id="KW-1185">Reference proteome</keyword>
<name>A0ABP9NAM4_9PSEU</name>
<dbReference type="Proteomes" id="UP001500804">
    <property type="component" value="Unassembled WGS sequence"/>
</dbReference>
<evidence type="ECO:0000313" key="7">
    <source>
        <dbReference type="Proteomes" id="UP001500804"/>
    </source>
</evidence>
<keyword evidence="3" id="KW-0479">Metal-binding</keyword>
<evidence type="ECO:0000256" key="3">
    <source>
        <dbReference type="ARBA" id="ARBA00022723"/>
    </source>
</evidence>
<dbReference type="InterPro" id="IPR006680">
    <property type="entry name" value="Amidohydro-rel"/>
</dbReference>
<dbReference type="Gene3D" id="2.30.40.10">
    <property type="entry name" value="Urease, subunit C, domain 1"/>
    <property type="match status" value="1"/>
</dbReference>
<dbReference type="Gene3D" id="3.20.20.140">
    <property type="entry name" value="Metal-dependent hydrolases"/>
    <property type="match status" value="1"/>
</dbReference>
<evidence type="ECO:0000256" key="4">
    <source>
        <dbReference type="ARBA" id="ARBA00022801"/>
    </source>
</evidence>
<gene>
    <name evidence="6" type="primary">hydA_2</name>
    <name evidence="6" type="ORF">GCM10023320_08730</name>
</gene>
<dbReference type="SUPFAM" id="SSF51338">
    <property type="entry name" value="Composite domain of metallo-dependent hydrolases"/>
    <property type="match status" value="1"/>
</dbReference>
<proteinExistence type="inferred from homology"/>
<reference evidence="7" key="1">
    <citation type="journal article" date="2019" name="Int. J. Syst. Evol. Microbiol.">
        <title>The Global Catalogue of Microorganisms (GCM) 10K type strain sequencing project: providing services to taxonomists for standard genome sequencing and annotation.</title>
        <authorList>
            <consortium name="The Broad Institute Genomics Platform"/>
            <consortium name="The Broad Institute Genome Sequencing Center for Infectious Disease"/>
            <person name="Wu L."/>
            <person name="Ma J."/>
        </authorList>
    </citation>
    <scope>NUCLEOTIDE SEQUENCE [LARGE SCALE GENOMIC DNA]</scope>
    <source>
        <strain evidence="7">JCM 18302</strain>
    </source>
</reference>
<dbReference type="InterPro" id="IPR050378">
    <property type="entry name" value="Metallo-dep_Hydrolases_sf"/>
</dbReference>
<protein>
    <submittedName>
        <fullName evidence="6">Dihydropyrimidinase</fullName>
    </submittedName>
</protein>
<accession>A0ABP9NAM4</accession>
<evidence type="ECO:0000313" key="6">
    <source>
        <dbReference type="EMBL" id="GAA5113292.1"/>
    </source>
</evidence>
<comment type="caution">
    <text evidence="6">The sequence shown here is derived from an EMBL/GenBank/DDBJ whole genome shotgun (WGS) entry which is preliminary data.</text>
</comment>
<dbReference type="EMBL" id="BAABJO010000003">
    <property type="protein sequence ID" value="GAA5113292.1"/>
    <property type="molecule type" value="Genomic_DNA"/>
</dbReference>
<dbReference type="InterPro" id="IPR011778">
    <property type="entry name" value="Hydantoinase/dihydroPyrase"/>
</dbReference>
<dbReference type="Pfam" id="PF01979">
    <property type="entry name" value="Amidohydro_1"/>
    <property type="match status" value="1"/>
</dbReference>
<dbReference type="RefSeq" id="WP_345603442.1">
    <property type="nucleotide sequence ID" value="NZ_BAABJO010000003.1"/>
</dbReference>
<sequence length="466" mass="49195">MSFPQPADVVVHGGTVVNAGGSGPATVVVSGGRIAAVQSPELPLPPHGRAIDATGKLVIPGGVDPHCHIGQRLGEYAQLDDYAGASVAALWGGTTTVVDFAIPEPGQSPIDAVHERRELAAVSRCDTALHGCVTSWDDTTAKQIAAMAEGGVRTIKLFTTYKDVVMAEPDTVLEVLRTLHAQGGIAYVHAEANHVIEDAQDLAAAANRADAGHHALTRPELAEAAAVAEVLATAEHVGAPVYFVHQTTAEAVDLVRAARRRGVRAYTETCPHYLTLDEGTYADDHPERYVCCPPLRAPETVARLHARALTGDVDALGSDHCCYSTAQKVEHSDDVRLMPNGLPGVETRLPVTFTRLVADGGMPVERFVALFATNPARLNGLTGKGVIAPGADADIVVLDPQARRRVAVADLHMQSDYTPYEGRELTGWAQSVLSAGRVVLDADGFHDPGPVGRTLHADPIPDHLLT</sequence>
<comment type="cofactor">
    <cofactor evidence="1">
        <name>Zn(2+)</name>
        <dbReference type="ChEBI" id="CHEBI:29105"/>
    </cofactor>
</comment>
<feature type="domain" description="Amidohydrolase-related" evidence="5">
    <location>
        <begin position="57"/>
        <end position="439"/>
    </location>
</feature>
<comment type="similarity">
    <text evidence="2">Belongs to the metallo-dependent hydrolases superfamily. Hydantoinase/dihydropyrimidinase family.</text>
</comment>
<dbReference type="NCBIfam" id="TIGR02033">
    <property type="entry name" value="D-hydantoinase"/>
    <property type="match status" value="1"/>
</dbReference>
<evidence type="ECO:0000256" key="1">
    <source>
        <dbReference type="ARBA" id="ARBA00001947"/>
    </source>
</evidence>
<keyword evidence="4" id="KW-0378">Hydrolase</keyword>
<organism evidence="6 7">
    <name type="scientific">Pseudonocardia adelaidensis</name>
    <dbReference type="NCBI Taxonomy" id="648754"/>
    <lineage>
        <taxon>Bacteria</taxon>
        <taxon>Bacillati</taxon>
        <taxon>Actinomycetota</taxon>
        <taxon>Actinomycetes</taxon>
        <taxon>Pseudonocardiales</taxon>
        <taxon>Pseudonocardiaceae</taxon>
        <taxon>Pseudonocardia</taxon>
    </lineage>
</organism>
<dbReference type="SUPFAM" id="SSF51556">
    <property type="entry name" value="Metallo-dependent hydrolases"/>
    <property type="match status" value="1"/>
</dbReference>
<dbReference type="PANTHER" id="PTHR11647:SF1">
    <property type="entry name" value="COLLAPSIN RESPONSE MEDIATOR PROTEIN"/>
    <property type="match status" value="1"/>
</dbReference>
<evidence type="ECO:0000256" key="2">
    <source>
        <dbReference type="ARBA" id="ARBA00008829"/>
    </source>
</evidence>
<dbReference type="InterPro" id="IPR032466">
    <property type="entry name" value="Metal_Hydrolase"/>
</dbReference>